<protein>
    <submittedName>
        <fullName evidence="3">Alpha/beta fold hydrolase</fullName>
    </submittedName>
</protein>
<evidence type="ECO:0000313" key="3">
    <source>
        <dbReference type="EMBL" id="MFC5528298.1"/>
    </source>
</evidence>
<reference evidence="4" key="1">
    <citation type="journal article" date="2019" name="Int. J. Syst. Evol. Microbiol.">
        <title>The Global Catalogue of Microorganisms (GCM) 10K type strain sequencing project: providing services to taxonomists for standard genome sequencing and annotation.</title>
        <authorList>
            <consortium name="The Broad Institute Genomics Platform"/>
            <consortium name="The Broad Institute Genome Sequencing Center for Infectious Disease"/>
            <person name="Wu L."/>
            <person name="Ma J."/>
        </authorList>
    </citation>
    <scope>NUCLEOTIDE SEQUENCE [LARGE SCALE GENOMIC DNA]</scope>
    <source>
        <strain evidence="4">CGMCC 1.18578</strain>
    </source>
</reference>
<dbReference type="SUPFAM" id="SSF53474">
    <property type="entry name" value="alpha/beta-Hydrolases"/>
    <property type="match status" value="1"/>
</dbReference>
<evidence type="ECO:0000313" key="4">
    <source>
        <dbReference type="Proteomes" id="UP001596108"/>
    </source>
</evidence>
<dbReference type="Gene3D" id="3.40.50.1820">
    <property type="entry name" value="alpha/beta hydrolase"/>
    <property type="match status" value="1"/>
</dbReference>
<keyword evidence="4" id="KW-1185">Reference proteome</keyword>
<feature type="domain" description="AB hydrolase-1" evidence="2">
    <location>
        <begin position="28"/>
        <end position="133"/>
    </location>
</feature>
<dbReference type="InterPro" id="IPR051340">
    <property type="entry name" value="Haloalkane_dehalogenase"/>
</dbReference>
<comment type="caution">
    <text evidence="3">The sequence shown here is derived from an EMBL/GenBank/DDBJ whole genome shotgun (WGS) entry which is preliminary data.</text>
</comment>
<gene>
    <name evidence="3" type="ORF">ACFPQ4_02375</name>
</gene>
<accession>A0ABW0QTX6</accession>
<dbReference type="PANTHER" id="PTHR42977">
    <property type="entry name" value="HYDROLASE-RELATED"/>
    <property type="match status" value="1"/>
</dbReference>
<name>A0ABW0QTX6_9BACL</name>
<evidence type="ECO:0000256" key="1">
    <source>
        <dbReference type="ARBA" id="ARBA00022801"/>
    </source>
</evidence>
<evidence type="ECO:0000259" key="2">
    <source>
        <dbReference type="Pfam" id="PF00561"/>
    </source>
</evidence>
<dbReference type="Proteomes" id="UP001596108">
    <property type="component" value="Unassembled WGS sequence"/>
</dbReference>
<organism evidence="3 4">
    <name type="scientific">Cohnella yongneupensis</name>
    <dbReference type="NCBI Taxonomy" id="425006"/>
    <lineage>
        <taxon>Bacteria</taxon>
        <taxon>Bacillati</taxon>
        <taxon>Bacillota</taxon>
        <taxon>Bacilli</taxon>
        <taxon>Bacillales</taxon>
        <taxon>Paenibacillaceae</taxon>
        <taxon>Cohnella</taxon>
    </lineage>
</organism>
<dbReference type="InterPro" id="IPR029058">
    <property type="entry name" value="AB_hydrolase_fold"/>
</dbReference>
<dbReference type="GO" id="GO:0016787">
    <property type="term" value="F:hydrolase activity"/>
    <property type="evidence" value="ECO:0007669"/>
    <property type="project" value="UniProtKB-KW"/>
</dbReference>
<dbReference type="RefSeq" id="WP_378110125.1">
    <property type="nucleotide sequence ID" value="NZ_JBHSNC010000007.1"/>
</dbReference>
<proteinExistence type="predicted"/>
<dbReference type="EMBL" id="JBHSNC010000007">
    <property type="protein sequence ID" value="MFC5528298.1"/>
    <property type="molecule type" value="Genomic_DNA"/>
</dbReference>
<dbReference type="PANTHER" id="PTHR42977:SF3">
    <property type="entry name" value="AB HYDROLASE-1 DOMAIN-CONTAINING PROTEIN"/>
    <property type="match status" value="1"/>
</dbReference>
<sequence>MKAESKIADNNGVRIHYLDSNSDSSMVPVLICPGLSETAEEYTDLMAYMMPRRCVALSFRGRGGSDTPEAGYDLAQHIVDIECVVQAAGLNRFHLYAYSRGVSYALGYAENNLSRISSLIVQDYPAMHKRMPDGWANQYISSYLVPFSRQRNIRPEAIRGIQLESEHLQFNYALPKKLLVLRGMLEDSLLDDEGVDGYRKLNADVIVKNFERSGHDIRSTERDHLYKTIGDFINSL</sequence>
<keyword evidence="1 3" id="KW-0378">Hydrolase</keyword>
<dbReference type="Pfam" id="PF00561">
    <property type="entry name" value="Abhydrolase_1"/>
    <property type="match status" value="1"/>
</dbReference>
<dbReference type="InterPro" id="IPR000073">
    <property type="entry name" value="AB_hydrolase_1"/>
</dbReference>